<dbReference type="EMBL" id="CAADRP010000069">
    <property type="protein sequence ID" value="VFU22450.1"/>
    <property type="molecule type" value="Genomic_DNA"/>
</dbReference>
<organism evidence="2">
    <name type="scientific">Salix viminalis</name>
    <name type="common">Common osier</name>
    <name type="synonym">Basket willow</name>
    <dbReference type="NCBI Taxonomy" id="40686"/>
    <lineage>
        <taxon>Eukaryota</taxon>
        <taxon>Viridiplantae</taxon>
        <taxon>Streptophyta</taxon>
        <taxon>Embryophyta</taxon>
        <taxon>Tracheophyta</taxon>
        <taxon>Spermatophyta</taxon>
        <taxon>Magnoliopsida</taxon>
        <taxon>eudicotyledons</taxon>
        <taxon>Gunneridae</taxon>
        <taxon>Pentapetalae</taxon>
        <taxon>rosids</taxon>
        <taxon>fabids</taxon>
        <taxon>Malpighiales</taxon>
        <taxon>Salicaceae</taxon>
        <taxon>Saliceae</taxon>
        <taxon>Salix</taxon>
    </lineage>
</organism>
<reference evidence="2" key="1">
    <citation type="submission" date="2019-03" db="EMBL/GenBank/DDBJ databases">
        <authorList>
            <person name="Mank J."/>
            <person name="Almeida P."/>
        </authorList>
    </citation>
    <scope>NUCLEOTIDE SEQUENCE</scope>
    <source>
        <strain evidence="2">78183</strain>
    </source>
</reference>
<feature type="domain" description="Retrovirus-related Pol polyprotein from transposon TNT 1-94-like beta-barrel" evidence="1">
    <location>
        <begin position="407"/>
        <end position="483"/>
    </location>
</feature>
<name>A0A6N2KGW5_SALVM</name>
<dbReference type="Pfam" id="PF22936">
    <property type="entry name" value="Pol_BBD"/>
    <property type="match status" value="1"/>
</dbReference>
<dbReference type="AlphaFoldDB" id="A0A6N2KGW5"/>
<protein>
    <recommendedName>
        <fullName evidence="1">Retrovirus-related Pol polyprotein from transposon TNT 1-94-like beta-barrel domain-containing protein</fullName>
    </recommendedName>
</protein>
<evidence type="ECO:0000313" key="2">
    <source>
        <dbReference type="EMBL" id="VFU22450.1"/>
    </source>
</evidence>
<accession>A0A6N2KGW5</accession>
<evidence type="ECO:0000259" key="1">
    <source>
        <dbReference type="Pfam" id="PF22936"/>
    </source>
</evidence>
<gene>
    <name evidence="2" type="ORF">SVIM_LOCUS24797</name>
</gene>
<sequence>MEGVDFECLLCVLYIMDACGVSWKNFEVRTYIPSVEAFFCKLKWKMDVFIGSSKAICHQLAFRIPSLAPSVKLQLERLLDACGATMRMFSQMKQCLKELESSILRKRGESGFASDGKDTTLEALTREAEEMSVAVFASLLSSISLTTKSKGSGSCFMDFSGLLWLFYKLLEILAPLQPQSHHHSRNCSNCSNITSQINEKLNHQHSSMESTRHFSSELKNHWVSRTTHSQRHFASTSTPSLTHRTANSMKLGNSTTCMQQIKNQSHALKRTDLIQEKSFIPDYLHADIAPQFEHGHILALKTQPLLALQLFSRHRQTNFSTMVVSERLYKPHGSYGSSPSSAHMSHRPFVNRPWPFKTIGNTHCPAHSNATIQMSNLRSMGHIAKTCPQFARLKSQPIVLSMTEMATDSAASHNMTGDLANLTIHSEYDGTDEVVIGDGTGLTVSHVGSLTLDSPLRTFVLNNTLCVPNISKNLISVHNFTSQNNVLLNFTILFLVKTQFRRRFAKRCM</sequence>
<dbReference type="InterPro" id="IPR054722">
    <property type="entry name" value="PolX-like_BBD"/>
</dbReference>
<proteinExistence type="predicted"/>